<gene>
    <name evidence="2" type="ORF">MT2528_0129</name>
    <name evidence="3" type="ORF">NVI5450_0114</name>
</gene>
<dbReference type="HOGENOM" id="CLU_1883414_0_0_6"/>
<dbReference type="InterPro" id="IPR009883">
    <property type="entry name" value="YgfX"/>
</dbReference>
<name>A0A090IFE8_9GAMM</name>
<evidence type="ECO:0000313" key="2">
    <source>
        <dbReference type="EMBL" id="SGY81861.1"/>
    </source>
</evidence>
<evidence type="ECO:0000313" key="3">
    <source>
        <dbReference type="EMBL" id="SGY82166.1"/>
    </source>
</evidence>
<feature type="transmembrane region" description="Helical" evidence="1">
    <location>
        <begin position="39"/>
        <end position="57"/>
    </location>
</feature>
<dbReference type="Proteomes" id="UP000182660">
    <property type="component" value="Unassembled WGS sequence"/>
</dbReference>
<dbReference type="STRING" id="80854.MVIS_0413"/>
<organism evidence="3 5">
    <name type="scientific">Moritella viscosa</name>
    <dbReference type="NCBI Taxonomy" id="80854"/>
    <lineage>
        <taxon>Bacteria</taxon>
        <taxon>Pseudomonadati</taxon>
        <taxon>Pseudomonadota</taxon>
        <taxon>Gammaproteobacteria</taxon>
        <taxon>Alteromonadales</taxon>
        <taxon>Moritellaceae</taxon>
        <taxon>Moritella</taxon>
    </lineage>
</organism>
<feature type="transmembrane region" description="Helical" evidence="1">
    <location>
        <begin position="16"/>
        <end position="33"/>
    </location>
</feature>
<proteinExistence type="predicted"/>
<keyword evidence="1" id="KW-0812">Transmembrane</keyword>
<keyword evidence="1" id="KW-0472">Membrane</keyword>
<dbReference type="AlphaFoldDB" id="A0A090IFE8"/>
<accession>A0A090IFE8</accession>
<reference evidence="2 4" key="1">
    <citation type="submission" date="2016-11" db="EMBL/GenBank/DDBJ databases">
        <authorList>
            <person name="Klemetsen T."/>
        </authorList>
    </citation>
    <scope>NUCLEOTIDE SEQUENCE [LARGE SCALE GENOMIC DNA]</scope>
    <source>
        <strain evidence="2">MT 2528</strain>
    </source>
</reference>
<evidence type="ECO:0000313" key="5">
    <source>
        <dbReference type="Proteomes" id="UP000183794"/>
    </source>
</evidence>
<evidence type="ECO:0000313" key="4">
    <source>
        <dbReference type="Proteomes" id="UP000182660"/>
    </source>
</evidence>
<dbReference type="GeneID" id="61293859"/>
<protein>
    <submittedName>
        <fullName evidence="3">Uncharacterized protein</fullName>
    </submittedName>
</protein>
<sequence>MSQELKCSVTLRPSKYWLLLCIVIHSLVLGLLLNWQILISLQLLYTVVIIVLCGYQCRQHWLRRPSFTYFTSGYIQFDAGGELFVFSKDSRSADLFIQLSYISLNKGHVQSLCIMRDAIDDTDYRRLVRTIKILK</sequence>
<dbReference type="RefSeq" id="WP_244534086.1">
    <property type="nucleotide sequence ID" value="NZ_CAWQZC010000077.1"/>
</dbReference>
<dbReference type="KEGG" id="mvs:MVIS_0413"/>
<reference evidence="3 5" key="2">
    <citation type="submission" date="2016-11" db="EMBL/GenBank/DDBJ databases">
        <authorList>
            <person name="Jaros S."/>
            <person name="Januszkiewicz K."/>
            <person name="Wedrychowicz H."/>
        </authorList>
    </citation>
    <scope>NUCLEOTIDE SEQUENCE [LARGE SCALE GENOMIC DNA]</scope>
    <source>
        <strain evidence="3">NVI 5450</strain>
    </source>
</reference>
<keyword evidence="4" id="KW-1185">Reference proteome</keyword>
<dbReference type="EMBL" id="FPLD01000005">
    <property type="protein sequence ID" value="SGY82166.1"/>
    <property type="molecule type" value="Genomic_DNA"/>
</dbReference>
<dbReference type="EMBL" id="FPLJ01000005">
    <property type="protein sequence ID" value="SGY81861.1"/>
    <property type="molecule type" value="Genomic_DNA"/>
</dbReference>
<keyword evidence="1" id="KW-1133">Transmembrane helix</keyword>
<dbReference type="PATRIC" id="fig|80854.5.peg.439"/>
<dbReference type="Proteomes" id="UP000183794">
    <property type="component" value="Unassembled WGS sequence"/>
</dbReference>
<dbReference type="Pfam" id="PF07254">
    <property type="entry name" value="Cpta_toxin"/>
    <property type="match status" value="1"/>
</dbReference>
<evidence type="ECO:0000256" key="1">
    <source>
        <dbReference type="SAM" id="Phobius"/>
    </source>
</evidence>